<keyword evidence="2" id="KW-1185">Reference proteome</keyword>
<dbReference type="EMBL" id="LGSR01000018">
    <property type="protein sequence ID" value="KOS20091.1"/>
    <property type="molecule type" value="Genomic_DNA"/>
</dbReference>
<reference evidence="1 2" key="1">
    <citation type="submission" date="2015-07" db="EMBL/GenBank/DDBJ databases">
        <title>The genome of the fungus Escovopsis weberi, a specialized disease agent of ant agriculture.</title>
        <authorList>
            <person name="de Man T.J."/>
            <person name="Stajich J.E."/>
            <person name="Kubicek C.P."/>
            <person name="Chenthamara K."/>
            <person name="Atanasova L."/>
            <person name="Druzhinina I.S."/>
            <person name="Birnbaum S."/>
            <person name="Barribeau S.M."/>
            <person name="Teiling C."/>
            <person name="Suen G."/>
            <person name="Currie C."/>
            <person name="Gerardo N.M."/>
        </authorList>
    </citation>
    <scope>NUCLEOTIDE SEQUENCE [LARGE SCALE GENOMIC DNA]</scope>
</reference>
<sequence length="231" mass="25953">MASAGNGARQIKGLRMNARSLRVLVTPTPITFAERRSVLQVLEQFGPIEMFKMSPGLYSNFVSMTREESTVQRLLSSSPLTYNFIEPARKHADDIHIADLTERESFASGQPSVKMVAYGAQPAPRLMRGPRPGQDEQESQRQFKLDIFPAPDLRHRRAMASSPLHGAWTNAHEQDRSFMATTLKQTLPQTMVGKGLAHWLVSQGTAYYQERKTKRLQARSLLPSTMKGEPE</sequence>
<gene>
    <name evidence="1" type="ORF">ESCO_006151</name>
</gene>
<dbReference type="AlphaFoldDB" id="A0A0M8N562"/>
<proteinExistence type="predicted"/>
<evidence type="ECO:0008006" key="3">
    <source>
        <dbReference type="Google" id="ProtNLM"/>
    </source>
</evidence>
<evidence type="ECO:0000313" key="1">
    <source>
        <dbReference type="EMBL" id="KOS20091.1"/>
    </source>
</evidence>
<protein>
    <recommendedName>
        <fullName evidence="3">Pal1-like protein</fullName>
    </recommendedName>
</protein>
<comment type="caution">
    <text evidence="1">The sequence shown here is derived from an EMBL/GenBank/DDBJ whole genome shotgun (WGS) entry which is preliminary data.</text>
</comment>
<organism evidence="1 2">
    <name type="scientific">Escovopsis weberi</name>
    <dbReference type="NCBI Taxonomy" id="150374"/>
    <lineage>
        <taxon>Eukaryota</taxon>
        <taxon>Fungi</taxon>
        <taxon>Dikarya</taxon>
        <taxon>Ascomycota</taxon>
        <taxon>Pezizomycotina</taxon>
        <taxon>Sordariomycetes</taxon>
        <taxon>Hypocreomycetidae</taxon>
        <taxon>Hypocreales</taxon>
        <taxon>Hypocreaceae</taxon>
        <taxon>Escovopsis</taxon>
    </lineage>
</organism>
<evidence type="ECO:0000313" key="2">
    <source>
        <dbReference type="Proteomes" id="UP000053831"/>
    </source>
</evidence>
<dbReference type="Proteomes" id="UP000053831">
    <property type="component" value="Unassembled WGS sequence"/>
</dbReference>
<accession>A0A0M8N562</accession>
<name>A0A0M8N562_ESCWE</name>
<dbReference type="OrthoDB" id="5367448at2759"/>